<feature type="region of interest" description="Disordered" evidence="1">
    <location>
        <begin position="247"/>
        <end position="323"/>
    </location>
</feature>
<accession>A0A8H4TAV7</accession>
<gene>
    <name evidence="2" type="ORF">FGADI_5277</name>
</gene>
<comment type="caution">
    <text evidence="2">The sequence shown here is derived from an EMBL/GenBank/DDBJ whole genome shotgun (WGS) entry which is preliminary data.</text>
</comment>
<name>A0A8H4TAV7_9HYPO</name>
<feature type="compositionally biased region" description="Basic and acidic residues" evidence="1">
    <location>
        <begin position="160"/>
        <end position="170"/>
    </location>
</feature>
<dbReference type="EMBL" id="JABFAI010000118">
    <property type="protein sequence ID" value="KAF4954411.1"/>
    <property type="molecule type" value="Genomic_DNA"/>
</dbReference>
<feature type="region of interest" description="Disordered" evidence="1">
    <location>
        <begin position="1"/>
        <end position="21"/>
    </location>
</feature>
<dbReference type="OrthoDB" id="5068270at2759"/>
<reference evidence="2" key="2">
    <citation type="submission" date="2020-05" db="EMBL/GenBank/DDBJ databases">
        <authorList>
            <person name="Kim H.-S."/>
            <person name="Proctor R.H."/>
            <person name="Brown D.W."/>
        </authorList>
    </citation>
    <scope>NUCLEOTIDE SEQUENCE</scope>
    <source>
        <strain evidence="2">NRRL 45417</strain>
    </source>
</reference>
<feature type="compositionally biased region" description="Basic and acidic residues" evidence="1">
    <location>
        <begin position="298"/>
        <end position="323"/>
    </location>
</feature>
<evidence type="ECO:0000313" key="3">
    <source>
        <dbReference type="Proteomes" id="UP000604273"/>
    </source>
</evidence>
<protein>
    <submittedName>
        <fullName evidence="2">Uncharacterized protein</fullName>
    </submittedName>
</protein>
<proteinExistence type="predicted"/>
<evidence type="ECO:0000313" key="2">
    <source>
        <dbReference type="EMBL" id="KAF4954411.1"/>
    </source>
</evidence>
<reference evidence="2" key="1">
    <citation type="journal article" date="2020" name="BMC Genomics">
        <title>Correction to: Identification and distribution of gene clusters required for synthesis of sphingolipid metabolism inhibitors in diverse species of the filamentous fungus Fusarium.</title>
        <authorList>
            <person name="Kim H.S."/>
            <person name="Lohmar J.M."/>
            <person name="Busman M."/>
            <person name="Brown D.W."/>
            <person name="Naumann T.A."/>
            <person name="Divon H.H."/>
            <person name="Lysoe E."/>
            <person name="Uhlig S."/>
            <person name="Proctor R.H."/>
        </authorList>
    </citation>
    <scope>NUCLEOTIDE SEQUENCE</scope>
    <source>
        <strain evidence="2">NRRL 45417</strain>
    </source>
</reference>
<organism evidence="2 3">
    <name type="scientific">Fusarium gaditjirri</name>
    <dbReference type="NCBI Taxonomy" id="282569"/>
    <lineage>
        <taxon>Eukaryota</taxon>
        <taxon>Fungi</taxon>
        <taxon>Dikarya</taxon>
        <taxon>Ascomycota</taxon>
        <taxon>Pezizomycotina</taxon>
        <taxon>Sordariomycetes</taxon>
        <taxon>Hypocreomycetidae</taxon>
        <taxon>Hypocreales</taxon>
        <taxon>Nectriaceae</taxon>
        <taxon>Fusarium</taxon>
        <taxon>Fusarium nisikadoi species complex</taxon>
    </lineage>
</organism>
<keyword evidence="3" id="KW-1185">Reference proteome</keyword>
<evidence type="ECO:0000256" key="1">
    <source>
        <dbReference type="SAM" id="MobiDB-lite"/>
    </source>
</evidence>
<feature type="compositionally biased region" description="Basic and acidic residues" evidence="1">
    <location>
        <begin position="182"/>
        <end position="192"/>
    </location>
</feature>
<dbReference type="AlphaFoldDB" id="A0A8H4TAV7"/>
<feature type="compositionally biased region" description="Polar residues" evidence="1">
    <location>
        <begin position="270"/>
        <end position="284"/>
    </location>
</feature>
<feature type="compositionally biased region" description="Polar residues" evidence="1">
    <location>
        <begin position="10"/>
        <end position="21"/>
    </location>
</feature>
<feature type="region of interest" description="Disordered" evidence="1">
    <location>
        <begin position="109"/>
        <end position="229"/>
    </location>
</feature>
<feature type="compositionally biased region" description="Acidic residues" evidence="1">
    <location>
        <begin position="121"/>
        <end position="130"/>
    </location>
</feature>
<dbReference type="Proteomes" id="UP000604273">
    <property type="component" value="Unassembled WGS sequence"/>
</dbReference>
<sequence length="397" mass="45058">MAKGSRSKSDFPSLNSSEFSQATVDQQALAAIKKIWDKHANRWPEDVRQTVLRLLKLVKQTPSNLKQASSHQVWKDTDWNFGHWVVMNGIYGPGKLSKMNHQLREKYPSVSFDNMDGPGFPDEESDDNDDAPSPIHTKASNLKSGKRTKTEPPSHSSSRVIDDEGQDRQKGGTWLPQPKRSARIDKRRREAVDEGSDDEASDTSKKRGKPITIKREIEIENAGEQQPGFYHRQTSQALEDFRLPGEPAVATYSTGNTGIADPKYHRQSGDRQTSGGYYSTSNYRMSGDRQASGGYHPTSRDYRSPYPERDSGQRGRLSDTPIREEIEPAAIVRLRQEMNTRLQGQANFHFEEIRSLRDEMRAMREEFDRKLFANKREHDQSIIDLANQASLAGHDNV</sequence>